<name>A0A1G1XVE4_9BACT</name>
<proteinExistence type="predicted"/>
<dbReference type="GO" id="GO:0003677">
    <property type="term" value="F:DNA binding"/>
    <property type="evidence" value="ECO:0007669"/>
    <property type="project" value="InterPro"/>
</dbReference>
<dbReference type="Proteomes" id="UP000178930">
    <property type="component" value="Unassembled WGS sequence"/>
</dbReference>
<organism evidence="1 2">
    <name type="scientific">Candidatus Buchananbacteria bacterium RIFCSPHIGHO2_01_FULL_39_14</name>
    <dbReference type="NCBI Taxonomy" id="1797532"/>
    <lineage>
        <taxon>Bacteria</taxon>
        <taxon>Candidatus Buchananiibacteriota</taxon>
    </lineage>
</organism>
<accession>A0A1G1XVE4</accession>
<evidence type="ECO:0008006" key="3">
    <source>
        <dbReference type="Google" id="ProtNLM"/>
    </source>
</evidence>
<dbReference type="InterPro" id="IPR009057">
    <property type="entry name" value="Homeodomain-like_sf"/>
</dbReference>
<dbReference type="GO" id="GO:0006313">
    <property type="term" value="P:DNA transposition"/>
    <property type="evidence" value="ECO:0007669"/>
    <property type="project" value="InterPro"/>
</dbReference>
<reference evidence="1 2" key="1">
    <citation type="journal article" date="2016" name="Nat. Commun.">
        <title>Thousands of microbial genomes shed light on interconnected biogeochemical processes in an aquifer system.</title>
        <authorList>
            <person name="Anantharaman K."/>
            <person name="Brown C.T."/>
            <person name="Hug L.A."/>
            <person name="Sharon I."/>
            <person name="Castelle C.J."/>
            <person name="Probst A.J."/>
            <person name="Thomas B.C."/>
            <person name="Singh A."/>
            <person name="Wilkins M.J."/>
            <person name="Karaoz U."/>
            <person name="Brodie E.L."/>
            <person name="Williams K.H."/>
            <person name="Hubbard S.S."/>
            <person name="Banfield J.F."/>
        </authorList>
    </citation>
    <scope>NUCLEOTIDE SEQUENCE [LARGE SCALE GENOMIC DNA]</scope>
</reference>
<dbReference type="SUPFAM" id="SSF46689">
    <property type="entry name" value="Homeodomain-like"/>
    <property type="match status" value="1"/>
</dbReference>
<dbReference type="Pfam" id="PF01527">
    <property type="entry name" value="HTH_Tnp_1"/>
    <property type="match status" value="1"/>
</dbReference>
<dbReference type="EMBL" id="MHIB01000027">
    <property type="protein sequence ID" value="OGY43934.1"/>
    <property type="molecule type" value="Genomic_DNA"/>
</dbReference>
<protein>
    <recommendedName>
        <fullName evidence="3">Transposase</fullName>
    </recommendedName>
</protein>
<comment type="caution">
    <text evidence="1">The sequence shown here is derived from an EMBL/GenBank/DDBJ whole genome shotgun (WGS) entry which is preliminary data.</text>
</comment>
<dbReference type="InterPro" id="IPR002514">
    <property type="entry name" value="Transposase_8"/>
</dbReference>
<sequence length="89" mass="10025">MPKGHPSVSKEVKNQIIKRIKEEGLPVSQVASEHGLKPRTIYQWIARGVTAPPSILEISKLKRENQALKELIGQITLEMSLNKKKADDR</sequence>
<evidence type="ECO:0000313" key="2">
    <source>
        <dbReference type="Proteomes" id="UP000178930"/>
    </source>
</evidence>
<gene>
    <name evidence="1" type="ORF">A2729_01265</name>
</gene>
<dbReference type="AlphaFoldDB" id="A0A1G1XVE4"/>
<dbReference type="GO" id="GO:0004803">
    <property type="term" value="F:transposase activity"/>
    <property type="evidence" value="ECO:0007669"/>
    <property type="project" value="InterPro"/>
</dbReference>
<evidence type="ECO:0000313" key="1">
    <source>
        <dbReference type="EMBL" id="OGY43934.1"/>
    </source>
</evidence>